<evidence type="ECO:0000313" key="1">
    <source>
        <dbReference type="EMBL" id="KAK3065542.1"/>
    </source>
</evidence>
<reference evidence="1" key="1">
    <citation type="submission" date="2024-09" db="EMBL/GenBank/DDBJ databases">
        <title>Black Yeasts Isolated from many extreme environments.</title>
        <authorList>
            <person name="Coleine C."/>
            <person name="Stajich J.E."/>
            <person name="Selbmann L."/>
        </authorList>
    </citation>
    <scope>NUCLEOTIDE SEQUENCE</scope>
    <source>
        <strain evidence="1">CCFEE 5737</strain>
    </source>
</reference>
<proteinExistence type="predicted"/>
<comment type="caution">
    <text evidence="1">The sequence shown here is derived from an EMBL/GenBank/DDBJ whole genome shotgun (WGS) entry which is preliminary data.</text>
</comment>
<name>A0ACC3DDP2_9PEZI</name>
<gene>
    <name evidence="1" type="ORF">LTS18_000019</name>
</gene>
<evidence type="ECO:0000313" key="2">
    <source>
        <dbReference type="Proteomes" id="UP001186974"/>
    </source>
</evidence>
<dbReference type="EMBL" id="JAWDJW010006334">
    <property type="protein sequence ID" value="KAK3065542.1"/>
    <property type="molecule type" value="Genomic_DNA"/>
</dbReference>
<sequence>MTTTRNTARSIRSRNAFCKQSRRGHANEAPEPEPPKPSGSSSYGLIAGIGLAAAGVVTAPNFEDYQQVYNAIAKKLEEHDEYEDGSYGPVICGWAGMLAGRTSGPNGATMRFAPEGDHGANAGLKAPRDFLEPIKEQFPWLTFSDLWILSAVCAIQEVHGPTLPWRPGRSDRDVSFCTPDSRLPDGSTS</sequence>
<accession>A0ACC3DDP2</accession>
<protein>
    <submittedName>
        <fullName evidence="1">Uncharacterized protein</fullName>
    </submittedName>
</protein>
<organism evidence="1 2">
    <name type="scientific">Coniosporium uncinatum</name>
    <dbReference type="NCBI Taxonomy" id="93489"/>
    <lineage>
        <taxon>Eukaryota</taxon>
        <taxon>Fungi</taxon>
        <taxon>Dikarya</taxon>
        <taxon>Ascomycota</taxon>
        <taxon>Pezizomycotina</taxon>
        <taxon>Dothideomycetes</taxon>
        <taxon>Dothideomycetes incertae sedis</taxon>
        <taxon>Coniosporium</taxon>
    </lineage>
</organism>
<dbReference type="Proteomes" id="UP001186974">
    <property type="component" value="Unassembled WGS sequence"/>
</dbReference>
<keyword evidence="2" id="KW-1185">Reference proteome</keyword>